<keyword evidence="4 6" id="KW-1133">Transmembrane helix</keyword>
<evidence type="ECO:0000256" key="2">
    <source>
        <dbReference type="ARBA" id="ARBA00006565"/>
    </source>
</evidence>
<comment type="similarity">
    <text evidence="2">Belongs to the DRAM/TMEM150 family.</text>
</comment>
<comment type="subcellular location">
    <subcellularLocation>
        <location evidence="1">Endomembrane system</location>
        <topology evidence="1">Multi-pass membrane protein</topology>
    </subcellularLocation>
</comment>
<evidence type="ECO:0000256" key="6">
    <source>
        <dbReference type="SAM" id="Phobius"/>
    </source>
</evidence>
<evidence type="ECO:0000313" key="9">
    <source>
        <dbReference type="Proteomes" id="UP001519460"/>
    </source>
</evidence>
<keyword evidence="3 6" id="KW-0812">Transmembrane</keyword>
<comment type="caution">
    <text evidence="8">The sequence shown here is derived from an EMBL/GenBank/DDBJ whole genome shotgun (WGS) entry which is preliminary data.</text>
</comment>
<dbReference type="InterPro" id="IPR019402">
    <property type="entry name" value="CWH43_N"/>
</dbReference>
<proteinExistence type="inferred from homology"/>
<feature type="transmembrane region" description="Helical" evidence="6">
    <location>
        <begin position="38"/>
        <end position="63"/>
    </location>
</feature>
<feature type="domain" description="CWH43-like N-terminal" evidence="7">
    <location>
        <begin position="36"/>
        <end position="257"/>
    </location>
</feature>
<dbReference type="AlphaFoldDB" id="A0ABD0JBI3"/>
<evidence type="ECO:0000256" key="3">
    <source>
        <dbReference type="ARBA" id="ARBA00022692"/>
    </source>
</evidence>
<feature type="transmembrane region" description="Helical" evidence="6">
    <location>
        <begin position="189"/>
        <end position="211"/>
    </location>
</feature>
<keyword evidence="9" id="KW-1185">Reference proteome</keyword>
<evidence type="ECO:0000256" key="4">
    <source>
        <dbReference type="ARBA" id="ARBA00022989"/>
    </source>
</evidence>
<evidence type="ECO:0000256" key="5">
    <source>
        <dbReference type="ARBA" id="ARBA00023136"/>
    </source>
</evidence>
<dbReference type="PANTHER" id="PTHR21324:SF2">
    <property type="entry name" value="EG:22E5.9 PROTEIN"/>
    <property type="match status" value="1"/>
</dbReference>
<evidence type="ECO:0000256" key="1">
    <source>
        <dbReference type="ARBA" id="ARBA00004127"/>
    </source>
</evidence>
<feature type="transmembrane region" description="Helical" evidence="6">
    <location>
        <begin position="157"/>
        <end position="177"/>
    </location>
</feature>
<feature type="transmembrane region" description="Helical" evidence="6">
    <location>
        <begin position="83"/>
        <end position="104"/>
    </location>
</feature>
<name>A0ABD0JBI3_9CAEN</name>
<dbReference type="Pfam" id="PF10277">
    <property type="entry name" value="Frag1"/>
    <property type="match status" value="1"/>
</dbReference>
<accession>A0ABD0JBI3</accession>
<protein>
    <recommendedName>
        <fullName evidence="7">CWH43-like N-terminal domain-containing protein</fullName>
    </recommendedName>
</protein>
<evidence type="ECO:0000259" key="7">
    <source>
        <dbReference type="Pfam" id="PF10277"/>
    </source>
</evidence>
<dbReference type="PANTHER" id="PTHR21324">
    <property type="entry name" value="FASTING-INDUCIBLE INTEGRAL MEMBRANE PROTEIN TM6P1-RELATED"/>
    <property type="match status" value="1"/>
</dbReference>
<sequence>MFPSCHHYSSFCFTFVQEGEREEDMALCILLLKRRVHWLPIITAVFIIGSLFISYGVSVGHGHVEPDFPYISYTAIQTPERCIFAQLINIGAFLLAANIYVRFLQQRELFRTPGHPAKDSARDHRVCIASLVVGWLSALGLSMVANFQTVVMRPPHYTGAALAFGLGMVYCWLQTSLSMRHCPWDCVTVAQFINSFILTVCLITFGVSKIIYKVSEAQGKGTKFGTLRAVYLVSTISEWLTAAAVVLFVLTFYPAFNTVTLQGPKVLLGTRGILMSVSVAGNTDKSVSVAGNTDYLCLWQGILMSVSVAGNTDKSVSVAGNTDYLRLW</sequence>
<dbReference type="GO" id="GO:0012505">
    <property type="term" value="C:endomembrane system"/>
    <property type="evidence" value="ECO:0007669"/>
    <property type="project" value="UniProtKB-SubCell"/>
</dbReference>
<feature type="transmembrane region" description="Helical" evidence="6">
    <location>
        <begin position="231"/>
        <end position="256"/>
    </location>
</feature>
<evidence type="ECO:0000313" key="8">
    <source>
        <dbReference type="EMBL" id="KAK7469498.1"/>
    </source>
</evidence>
<dbReference type="InterPro" id="IPR050911">
    <property type="entry name" value="DRAM/TMEM150_Autophagy_Mod"/>
</dbReference>
<gene>
    <name evidence="8" type="ORF">BaRGS_00036477</name>
</gene>
<feature type="transmembrane region" description="Helical" evidence="6">
    <location>
        <begin position="125"/>
        <end position="145"/>
    </location>
</feature>
<dbReference type="EMBL" id="JACVVK020000515">
    <property type="protein sequence ID" value="KAK7469498.1"/>
    <property type="molecule type" value="Genomic_DNA"/>
</dbReference>
<dbReference type="Proteomes" id="UP001519460">
    <property type="component" value="Unassembled WGS sequence"/>
</dbReference>
<organism evidence="8 9">
    <name type="scientific">Batillaria attramentaria</name>
    <dbReference type="NCBI Taxonomy" id="370345"/>
    <lineage>
        <taxon>Eukaryota</taxon>
        <taxon>Metazoa</taxon>
        <taxon>Spiralia</taxon>
        <taxon>Lophotrochozoa</taxon>
        <taxon>Mollusca</taxon>
        <taxon>Gastropoda</taxon>
        <taxon>Caenogastropoda</taxon>
        <taxon>Sorbeoconcha</taxon>
        <taxon>Cerithioidea</taxon>
        <taxon>Batillariidae</taxon>
        <taxon>Batillaria</taxon>
    </lineage>
</organism>
<keyword evidence="5 6" id="KW-0472">Membrane</keyword>
<reference evidence="8 9" key="1">
    <citation type="journal article" date="2023" name="Sci. Data">
        <title>Genome assembly of the Korean intertidal mud-creeper Batillaria attramentaria.</title>
        <authorList>
            <person name="Patra A.K."/>
            <person name="Ho P.T."/>
            <person name="Jun S."/>
            <person name="Lee S.J."/>
            <person name="Kim Y."/>
            <person name="Won Y.J."/>
        </authorList>
    </citation>
    <scope>NUCLEOTIDE SEQUENCE [LARGE SCALE GENOMIC DNA]</scope>
    <source>
        <strain evidence="8">Wonlab-2016</strain>
    </source>
</reference>